<comment type="caution">
    <text evidence="4">The sequence shown here is derived from an EMBL/GenBank/DDBJ whole genome shotgun (WGS) entry which is preliminary data.</text>
</comment>
<name>A0A4R6UIN1_9BACI</name>
<dbReference type="Proteomes" id="UP000295632">
    <property type="component" value="Unassembled WGS sequence"/>
</dbReference>
<dbReference type="InterPro" id="IPR036465">
    <property type="entry name" value="vWFA_dom_sf"/>
</dbReference>
<dbReference type="PROSITE" id="PS50234">
    <property type="entry name" value="VWFA"/>
    <property type="match status" value="1"/>
</dbReference>
<dbReference type="Gene3D" id="3.40.50.410">
    <property type="entry name" value="von Willebrand factor, type A domain"/>
    <property type="match status" value="1"/>
</dbReference>
<dbReference type="RefSeq" id="WP_133578845.1">
    <property type="nucleotide sequence ID" value="NZ_SNYJ01000001.1"/>
</dbReference>
<feature type="signal peptide" evidence="2">
    <location>
        <begin position="1"/>
        <end position="26"/>
    </location>
</feature>
<dbReference type="SUPFAM" id="SSF53300">
    <property type="entry name" value="vWA-like"/>
    <property type="match status" value="1"/>
</dbReference>
<dbReference type="InterPro" id="IPR002035">
    <property type="entry name" value="VWF_A"/>
</dbReference>
<proteinExistence type="predicted"/>
<evidence type="ECO:0000313" key="4">
    <source>
        <dbReference type="EMBL" id="TDQ43034.1"/>
    </source>
</evidence>
<organism evidence="4 5">
    <name type="scientific">Aureibacillus halotolerans</name>
    <dbReference type="NCBI Taxonomy" id="1508390"/>
    <lineage>
        <taxon>Bacteria</taxon>
        <taxon>Bacillati</taxon>
        <taxon>Bacillota</taxon>
        <taxon>Bacilli</taxon>
        <taxon>Bacillales</taxon>
        <taxon>Bacillaceae</taxon>
        <taxon>Aureibacillus</taxon>
    </lineage>
</organism>
<feature type="region of interest" description="Disordered" evidence="1">
    <location>
        <begin position="26"/>
        <end position="47"/>
    </location>
</feature>
<dbReference type="SMART" id="SM00327">
    <property type="entry name" value="VWA"/>
    <property type="match status" value="1"/>
</dbReference>
<feature type="domain" description="VWFA" evidence="3">
    <location>
        <begin position="154"/>
        <end position="345"/>
    </location>
</feature>
<evidence type="ECO:0000256" key="1">
    <source>
        <dbReference type="SAM" id="MobiDB-lite"/>
    </source>
</evidence>
<dbReference type="Pfam" id="PF00092">
    <property type="entry name" value="VWA"/>
    <property type="match status" value="1"/>
</dbReference>
<keyword evidence="2" id="KW-0732">Signal</keyword>
<dbReference type="AlphaFoldDB" id="A0A4R6UIN1"/>
<gene>
    <name evidence="4" type="ORF">EV213_101466</name>
</gene>
<dbReference type="PROSITE" id="PS51257">
    <property type="entry name" value="PROKAR_LIPOPROTEIN"/>
    <property type="match status" value="1"/>
</dbReference>
<feature type="chain" id="PRO_5020185878" evidence="2">
    <location>
        <begin position="27"/>
        <end position="456"/>
    </location>
</feature>
<keyword evidence="5" id="KW-1185">Reference proteome</keyword>
<evidence type="ECO:0000256" key="2">
    <source>
        <dbReference type="SAM" id="SignalP"/>
    </source>
</evidence>
<dbReference type="EMBL" id="SNYJ01000001">
    <property type="protein sequence ID" value="TDQ43034.1"/>
    <property type="molecule type" value="Genomic_DNA"/>
</dbReference>
<dbReference type="OrthoDB" id="9783818at2"/>
<accession>A0A4R6UIN1</accession>
<protein>
    <submittedName>
        <fullName evidence="4">Ca-activated chloride channel family protein</fullName>
    </submittedName>
</protein>
<sequence length="456" mass="51448">MSVTKIKMSILLSSFLVLLVGCSSNAEESTPPVEATVDEEEPNEDNKEEITDVYDSDTKFTVFPDTLEGVVSAPTGEFAGEAFANNKEYITEILNQYPTATGGWGSSEADEMFKQIVMLFAEDYQNPFEGNWQEITIEYPDIYGGKSQLKPKLNVEIILDASGSMVEKVDGESKMSLAKEAIREFTSNFPEKANVALRVYGHKGTTAFDDKEASCESSELVYDLQSYDEAALNNALGEFTPSGWTPMAKALKDSMQDLEGLSSEVNTNLIFLVSDGIETCGGDPVKVAEELKQSDIQPLVNVIGFNVDEEGEQQLKDIAESADGVFAYVENQQDLAEQFDRAEEIAQQWLDWMLSEHDRFDKIFKERQKKIDEYYQIWEEKKIREEDNLFKAIEYLAAQGKIDTDVQDYLESEVRSRILDVNSGEVDWEYKYSSKNNDERVNADLESFDTYFENAN</sequence>
<evidence type="ECO:0000313" key="5">
    <source>
        <dbReference type="Proteomes" id="UP000295632"/>
    </source>
</evidence>
<evidence type="ECO:0000259" key="3">
    <source>
        <dbReference type="PROSITE" id="PS50234"/>
    </source>
</evidence>
<reference evidence="4 5" key="1">
    <citation type="submission" date="2019-03" db="EMBL/GenBank/DDBJ databases">
        <title>Genomic Encyclopedia of Type Strains, Phase IV (KMG-IV): sequencing the most valuable type-strain genomes for metagenomic binning, comparative biology and taxonomic classification.</title>
        <authorList>
            <person name="Goeker M."/>
        </authorList>
    </citation>
    <scope>NUCLEOTIDE SEQUENCE [LARGE SCALE GENOMIC DNA]</scope>
    <source>
        <strain evidence="4 5">DSM 28697</strain>
    </source>
</reference>